<accession>A0A562M1I9</accession>
<dbReference type="Pfam" id="PF13476">
    <property type="entry name" value="AAA_23"/>
    <property type="match status" value="1"/>
</dbReference>
<keyword evidence="11" id="KW-1185">Reference proteome</keyword>
<evidence type="ECO:0000256" key="8">
    <source>
        <dbReference type="SAM" id="MobiDB-lite"/>
    </source>
</evidence>
<evidence type="ECO:0000256" key="2">
    <source>
        <dbReference type="ARBA" id="ARBA00022705"/>
    </source>
</evidence>
<dbReference type="PANTHER" id="PTHR32182:SF0">
    <property type="entry name" value="DNA REPLICATION AND REPAIR PROTEIN RECF"/>
    <property type="match status" value="1"/>
</dbReference>
<dbReference type="AlphaFoldDB" id="A0A562M1I9"/>
<comment type="function">
    <text evidence="6 7">The RecF protein is involved in DNA metabolism; it is required for DNA replication and normal SOS inducibility. RecF binds preferentially to single-stranded, linear DNA. It also seems to bind ATP.</text>
</comment>
<comment type="caution">
    <text evidence="10">The sequence shown here is derived from an EMBL/GenBank/DDBJ whole genome shotgun (WGS) entry which is preliminary data.</text>
</comment>
<keyword evidence="2 6" id="KW-0235">DNA replication</keyword>
<dbReference type="NCBIfam" id="TIGR00611">
    <property type="entry name" value="recf"/>
    <property type="match status" value="1"/>
</dbReference>
<evidence type="ECO:0000256" key="1">
    <source>
        <dbReference type="ARBA" id="ARBA00022490"/>
    </source>
</evidence>
<sequence length="416" mass="45452">MHVTRLDLHNLRRFDEVQLLPGAGINLVTGDNGAGKTSVLEALHLMAYGRSFRARVGDGLIRQGAEATEVFVEWRERVPGVGATATDTPASGAGLTGVDGPRPKLGADDVSSTIASTAPGREETMPGSPTDPLRTRRAGLRHTGRDWQGRLDGQTVAQLGDLCAALAVVSFEPGSHALITGAAENRRRFLDWGLFHVEHEFLSLWRRYARALRQRNALLKARSGDDQLDAWDRELAEAGEPLGQHRQRYLEAIEPTLVRLAAELAPGLGGLRLEYLPGWRREEFPLLDALLFVRDRDRQAGYTSVGPHRADWRIAFGNVPGREALSRGQAKLTALSALLAQAEHHAAVRGDWPVIVLDDLASELDRHHQGRVLAWVRSTGAQAFITGTEVPPALQGPSPHVSMFHVEHGRITPSLD</sequence>
<dbReference type="GO" id="GO:0016887">
    <property type="term" value="F:ATP hydrolysis activity"/>
    <property type="evidence" value="ECO:0007669"/>
    <property type="project" value="InterPro"/>
</dbReference>
<dbReference type="InterPro" id="IPR018078">
    <property type="entry name" value="DNA-binding_RecF_CS"/>
</dbReference>
<dbReference type="SUPFAM" id="SSF52540">
    <property type="entry name" value="P-loop containing nucleoside triphosphate hydrolases"/>
    <property type="match status" value="1"/>
</dbReference>
<evidence type="ECO:0000256" key="6">
    <source>
        <dbReference type="HAMAP-Rule" id="MF_00365"/>
    </source>
</evidence>
<feature type="domain" description="Rad50/SbcC-type AAA" evidence="9">
    <location>
        <begin position="5"/>
        <end position="54"/>
    </location>
</feature>
<evidence type="ECO:0000259" key="9">
    <source>
        <dbReference type="Pfam" id="PF13476"/>
    </source>
</evidence>
<dbReference type="GO" id="GO:0005737">
    <property type="term" value="C:cytoplasm"/>
    <property type="evidence" value="ECO:0007669"/>
    <property type="project" value="UniProtKB-SubCell"/>
</dbReference>
<dbReference type="GO" id="GO:0000731">
    <property type="term" value="P:DNA synthesis involved in DNA repair"/>
    <property type="evidence" value="ECO:0007669"/>
    <property type="project" value="TreeGrafter"/>
</dbReference>
<keyword evidence="6 7" id="KW-0227">DNA damage</keyword>
<feature type="binding site" evidence="6">
    <location>
        <begin position="30"/>
        <end position="37"/>
    </location>
    <ligand>
        <name>ATP</name>
        <dbReference type="ChEBI" id="CHEBI:30616"/>
    </ligand>
</feature>
<dbReference type="PROSITE" id="PS00617">
    <property type="entry name" value="RECF_1"/>
    <property type="match status" value="1"/>
</dbReference>
<name>A0A562M1I9_9GAMM</name>
<dbReference type="InterPro" id="IPR042174">
    <property type="entry name" value="RecF_2"/>
</dbReference>
<dbReference type="GO" id="GO:0003697">
    <property type="term" value="F:single-stranded DNA binding"/>
    <property type="evidence" value="ECO:0007669"/>
    <property type="project" value="UniProtKB-UniRule"/>
</dbReference>
<dbReference type="GO" id="GO:0006260">
    <property type="term" value="P:DNA replication"/>
    <property type="evidence" value="ECO:0007669"/>
    <property type="project" value="UniProtKB-UniRule"/>
</dbReference>
<keyword evidence="5 6" id="KW-0238">DNA-binding</keyword>
<keyword evidence="1 6" id="KW-0963">Cytoplasm</keyword>
<comment type="subcellular location">
    <subcellularLocation>
        <location evidence="6 7">Cytoplasm</location>
    </subcellularLocation>
</comment>
<evidence type="ECO:0000313" key="11">
    <source>
        <dbReference type="Proteomes" id="UP000316471"/>
    </source>
</evidence>
<dbReference type="InterPro" id="IPR001238">
    <property type="entry name" value="DNA-binding_RecF"/>
</dbReference>
<keyword evidence="6 7" id="KW-0742">SOS response</keyword>
<evidence type="ECO:0000313" key="10">
    <source>
        <dbReference type="EMBL" id="TWI13471.1"/>
    </source>
</evidence>
<evidence type="ECO:0000256" key="3">
    <source>
        <dbReference type="ARBA" id="ARBA00022741"/>
    </source>
</evidence>
<dbReference type="Gene3D" id="3.40.50.300">
    <property type="entry name" value="P-loop containing nucleotide triphosphate hydrolases"/>
    <property type="match status" value="1"/>
</dbReference>
<protein>
    <recommendedName>
        <fullName evidence="6 7">DNA replication and repair protein RecF</fullName>
    </recommendedName>
</protein>
<dbReference type="Gene3D" id="1.20.1050.90">
    <property type="entry name" value="RecF/RecN/SMC, N-terminal domain"/>
    <property type="match status" value="1"/>
</dbReference>
<evidence type="ECO:0000256" key="5">
    <source>
        <dbReference type="ARBA" id="ARBA00023125"/>
    </source>
</evidence>
<dbReference type="InterPro" id="IPR027417">
    <property type="entry name" value="P-loop_NTPase"/>
</dbReference>
<dbReference type="InterPro" id="IPR038729">
    <property type="entry name" value="Rad50/SbcC_AAA"/>
</dbReference>
<comment type="similarity">
    <text evidence="6 7">Belongs to the RecF family.</text>
</comment>
<dbReference type="EMBL" id="VLKP01000002">
    <property type="protein sequence ID" value="TWI13471.1"/>
    <property type="molecule type" value="Genomic_DNA"/>
</dbReference>
<evidence type="ECO:0000256" key="7">
    <source>
        <dbReference type="RuleBase" id="RU000578"/>
    </source>
</evidence>
<dbReference type="HAMAP" id="MF_00365">
    <property type="entry name" value="RecF"/>
    <property type="match status" value="1"/>
</dbReference>
<dbReference type="Proteomes" id="UP000316471">
    <property type="component" value="Unassembled WGS sequence"/>
</dbReference>
<feature type="region of interest" description="Disordered" evidence="8">
    <location>
        <begin position="82"/>
        <end position="135"/>
    </location>
</feature>
<gene>
    <name evidence="6" type="primary">recF</name>
    <name evidence="10" type="ORF">IP93_00633</name>
</gene>
<proteinExistence type="inferred from homology"/>
<evidence type="ECO:0000256" key="4">
    <source>
        <dbReference type="ARBA" id="ARBA00022840"/>
    </source>
</evidence>
<keyword evidence="4 6" id="KW-0067">ATP-binding</keyword>
<dbReference type="PANTHER" id="PTHR32182">
    <property type="entry name" value="DNA REPLICATION AND REPAIR PROTEIN RECF"/>
    <property type="match status" value="1"/>
</dbReference>
<dbReference type="GO" id="GO:0006302">
    <property type="term" value="P:double-strand break repair"/>
    <property type="evidence" value="ECO:0007669"/>
    <property type="project" value="InterPro"/>
</dbReference>
<reference evidence="10 11" key="1">
    <citation type="journal article" date="2015" name="Stand. Genomic Sci.">
        <title>Genomic Encyclopedia of Bacterial and Archaeal Type Strains, Phase III: the genomes of soil and plant-associated and newly described type strains.</title>
        <authorList>
            <person name="Whitman W.B."/>
            <person name="Woyke T."/>
            <person name="Klenk H.P."/>
            <person name="Zhou Y."/>
            <person name="Lilburn T.G."/>
            <person name="Beck B.J."/>
            <person name="De Vos P."/>
            <person name="Vandamme P."/>
            <person name="Eisen J.A."/>
            <person name="Garrity G."/>
            <person name="Hugenholtz P."/>
            <person name="Kyrpides N.C."/>
        </authorList>
    </citation>
    <scope>NUCLEOTIDE SEQUENCE [LARGE SCALE GENOMIC DNA]</scope>
    <source>
        <strain evidence="10 11">CGMCC 1.10136</strain>
    </source>
</reference>
<dbReference type="GO" id="GO:0009432">
    <property type="term" value="P:SOS response"/>
    <property type="evidence" value="ECO:0007669"/>
    <property type="project" value="UniProtKB-UniRule"/>
</dbReference>
<dbReference type="PROSITE" id="PS00618">
    <property type="entry name" value="RECF_2"/>
    <property type="match status" value="1"/>
</dbReference>
<keyword evidence="3 6" id="KW-0547">Nucleotide-binding</keyword>
<organism evidence="10 11">
    <name type="scientific">Aerolutibacter ruishenii</name>
    <dbReference type="NCBI Taxonomy" id="686800"/>
    <lineage>
        <taxon>Bacteria</taxon>
        <taxon>Pseudomonadati</taxon>
        <taxon>Pseudomonadota</taxon>
        <taxon>Gammaproteobacteria</taxon>
        <taxon>Lysobacterales</taxon>
        <taxon>Lysobacteraceae</taxon>
        <taxon>Aerolutibacter</taxon>
    </lineage>
</organism>
<keyword evidence="6 7" id="KW-0234">DNA repair</keyword>
<dbReference type="GO" id="GO:0005524">
    <property type="term" value="F:ATP binding"/>
    <property type="evidence" value="ECO:0007669"/>
    <property type="project" value="UniProtKB-UniRule"/>
</dbReference>